<dbReference type="InterPro" id="IPR016181">
    <property type="entry name" value="Acyl_CoA_acyltransferase"/>
</dbReference>
<evidence type="ECO:0000313" key="7">
    <source>
        <dbReference type="EMBL" id="MFC7290695.1"/>
    </source>
</evidence>
<comment type="caution">
    <text evidence="7">The sequence shown here is derived from an EMBL/GenBank/DDBJ whole genome shotgun (WGS) entry which is preliminary data.</text>
</comment>
<dbReference type="RefSeq" id="WP_382165806.1">
    <property type="nucleotide sequence ID" value="NZ_JBHTBR010000002.1"/>
</dbReference>
<evidence type="ECO:0000256" key="2">
    <source>
        <dbReference type="ARBA" id="ARBA00022679"/>
    </source>
</evidence>
<protein>
    <recommendedName>
        <fullName evidence="6">Acyl-homoserine-lactone synthase</fullName>
        <ecNumber evidence="6">2.3.1.184</ecNumber>
    </recommendedName>
    <alternativeName>
        <fullName evidence="6">Autoinducer synthesis protein</fullName>
    </alternativeName>
</protein>
<sequence length="308" mass="34629">MIHVVTGENQHLYGPQLDEMFQMRHEYFIEAHGWDALESVNGRETDEFDDGDVVYLLNLDSCGRVASAYRLNPSIGPNLLSDKLSHYVEGDAPRNEETWDLTRWIIAARYRRSRDYTRAIQIARETIIAVQEFAVSRGITHLTTVCDPTFIERMARVDMRHKPIGPPMQYDNGKGVAQAFLLDVGPTALARARNATGILEKQLFEIKPKPFYLSPDQIENEAAQELAAAQMQLMKKTNAQAIVQSLANEMAQRAVSDPASAIALIHAFNDILHEKLHAEAVSSYQAVKRPQLQANDSQHTETDIMKSA</sequence>
<evidence type="ECO:0000256" key="4">
    <source>
        <dbReference type="ARBA" id="ARBA00022929"/>
    </source>
</evidence>
<keyword evidence="1 5" id="KW-0673">Quorum sensing</keyword>
<keyword evidence="8" id="KW-1185">Reference proteome</keyword>
<evidence type="ECO:0000313" key="8">
    <source>
        <dbReference type="Proteomes" id="UP001596492"/>
    </source>
</evidence>
<evidence type="ECO:0000256" key="5">
    <source>
        <dbReference type="PROSITE-ProRule" id="PRU00533"/>
    </source>
</evidence>
<dbReference type="PANTHER" id="PTHR39322">
    <property type="entry name" value="ACYL-HOMOSERINE-LACTONE SYNTHASE"/>
    <property type="match status" value="1"/>
</dbReference>
<reference evidence="8" key="1">
    <citation type="journal article" date="2019" name="Int. J. Syst. Evol. Microbiol.">
        <title>The Global Catalogue of Microorganisms (GCM) 10K type strain sequencing project: providing services to taxonomists for standard genome sequencing and annotation.</title>
        <authorList>
            <consortium name="The Broad Institute Genomics Platform"/>
            <consortium name="The Broad Institute Genome Sequencing Center for Infectious Disease"/>
            <person name="Wu L."/>
            <person name="Ma J."/>
        </authorList>
    </citation>
    <scope>NUCLEOTIDE SEQUENCE [LARGE SCALE GENOMIC DNA]</scope>
    <source>
        <strain evidence="8">CCUG 51308</strain>
    </source>
</reference>
<dbReference type="Pfam" id="PF00765">
    <property type="entry name" value="Autoind_synth"/>
    <property type="match status" value="1"/>
</dbReference>
<dbReference type="PRINTS" id="PR01549">
    <property type="entry name" value="AUTOINDCRSYN"/>
</dbReference>
<keyword evidence="4 5" id="KW-0071">Autoinducer synthesis</keyword>
<evidence type="ECO:0000256" key="3">
    <source>
        <dbReference type="ARBA" id="ARBA00022691"/>
    </source>
</evidence>
<dbReference type="PROSITE" id="PS51187">
    <property type="entry name" value="AUTOINDUCER_SYNTH_2"/>
    <property type="match status" value="1"/>
</dbReference>
<name>A0ABW2IHV6_9PROT</name>
<evidence type="ECO:0000256" key="6">
    <source>
        <dbReference type="RuleBase" id="RU361135"/>
    </source>
</evidence>
<dbReference type="Proteomes" id="UP001596492">
    <property type="component" value="Unassembled WGS sequence"/>
</dbReference>
<dbReference type="Gene3D" id="3.40.630.30">
    <property type="match status" value="1"/>
</dbReference>
<keyword evidence="2 6" id="KW-0808">Transferase</keyword>
<dbReference type="PANTHER" id="PTHR39322:SF1">
    <property type="entry name" value="ISOVALERYL-HOMOSERINE LACTONE SYNTHASE"/>
    <property type="match status" value="1"/>
</dbReference>
<keyword evidence="3 6" id="KW-0949">S-adenosyl-L-methionine</keyword>
<dbReference type="SUPFAM" id="SSF55729">
    <property type="entry name" value="Acyl-CoA N-acyltransferases (Nat)"/>
    <property type="match status" value="1"/>
</dbReference>
<dbReference type="InterPro" id="IPR001690">
    <property type="entry name" value="Autoind_synthase"/>
</dbReference>
<dbReference type="EC" id="2.3.1.184" evidence="6"/>
<comment type="catalytic activity">
    <reaction evidence="6">
        <text>a fatty acyl-[ACP] + S-adenosyl-L-methionine = an N-acyl-L-homoserine lactone + S-methyl-5'-thioadenosine + holo-[ACP] + H(+)</text>
        <dbReference type="Rhea" id="RHEA:10096"/>
        <dbReference type="Rhea" id="RHEA-COMP:9685"/>
        <dbReference type="Rhea" id="RHEA-COMP:14125"/>
        <dbReference type="ChEBI" id="CHEBI:15378"/>
        <dbReference type="ChEBI" id="CHEBI:17509"/>
        <dbReference type="ChEBI" id="CHEBI:55474"/>
        <dbReference type="ChEBI" id="CHEBI:59789"/>
        <dbReference type="ChEBI" id="CHEBI:64479"/>
        <dbReference type="ChEBI" id="CHEBI:138651"/>
        <dbReference type="EC" id="2.3.1.184"/>
    </reaction>
</comment>
<organism evidence="7 8">
    <name type="scientific">Hirschia litorea</name>
    <dbReference type="NCBI Taxonomy" id="1199156"/>
    <lineage>
        <taxon>Bacteria</taxon>
        <taxon>Pseudomonadati</taxon>
        <taxon>Pseudomonadota</taxon>
        <taxon>Alphaproteobacteria</taxon>
        <taxon>Hyphomonadales</taxon>
        <taxon>Hyphomonadaceae</taxon>
        <taxon>Hirschia</taxon>
    </lineage>
</organism>
<evidence type="ECO:0000256" key="1">
    <source>
        <dbReference type="ARBA" id="ARBA00022654"/>
    </source>
</evidence>
<comment type="similarity">
    <text evidence="5 6">Belongs to the autoinducer synthase family.</text>
</comment>
<accession>A0ABW2IHV6</accession>
<gene>
    <name evidence="7" type="ORF">ACFQS8_03625</name>
</gene>
<dbReference type="EMBL" id="JBHTBR010000002">
    <property type="protein sequence ID" value="MFC7290695.1"/>
    <property type="molecule type" value="Genomic_DNA"/>
</dbReference>
<proteinExistence type="inferred from homology"/>